<evidence type="ECO:0000313" key="2">
    <source>
        <dbReference type="Proteomes" id="UP001055072"/>
    </source>
</evidence>
<evidence type="ECO:0000313" key="1">
    <source>
        <dbReference type="EMBL" id="KAI0089794.1"/>
    </source>
</evidence>
<accession>A0ACB8U6E4</accession>
<name>A0ACB8U6E4_9APHY</name>
<proteinExistence type="predicted"/>
<sequence length="507" mass="56159">MSILHMPYDDPRFMRQRDSATYEMGMALDMKPSSLLHDPYMFDQLLHPLAPMTSSHSMPYDVPHDFAPSHYHPINSVPYDLHNTGISADLDWTETAHRSYYQEPPATQSYPPTSISQPSMFVSSPSSRPIAPSETMPSVDRSALPPPPWTMSGSLDPSTGVYQVAPEHPRIRTAQACEKCRGRKAKCSGEHPSCERCRLRGLKCEYAPERKMRGPNKVKRKTGDKSSRRISVASTISEASTESSTSESSSTRPVTPPNTEFQQFTLDLGNPNAVSRPSTACSRHSSSSESSPNLAHAQSVEGRSDRPRPSHIDLSGTKLSDQMQLSYIGANDTFAYDISDARRASLPANLVDSFTPHHHGHIRSPSLRNLYTPSREIDVIDTNASRPRSNPTHHHHHHNTHHPFTMSSTHGEASSGSESDISMSAPVTPVTMPLSNQLIFPVPMDFQTEFMDLVTLDPPLDASESDRSWDNVGVADVDVTPRVTSDGHEKSLAQFEHHYYESLPLSS</sequence>
<comment type="caution">
    <text evidence="1">The sequence shown here is derived from an EMBL/GenBank/DDBJ whole genome shotgun (WGS) entry which is preliminary data.</text>
</comment>
<gene>
    <name evidence="1" type="ORF">BDY19DRAFT_992757</name>
</gene>
<dbReference type="Proteomes" id="UP001055072">
    <property type="component" value="Unassembled WGS sequence"/>
</dbReference>
<reference evidence="1" key="1">
    <citation type="journal article" date="2021" name="Environ. Microbiol.">
        <title>Gene family expansions and transcriptome signatures uncover fungal adaptations to wood decay.</title>
        <authorList>
            <person name="Hage H."/>
            <person name="Miyauchi S."/>
            <person name="Viragh M."/>
            <person name="Drula E."/>
            <person name="Min B."/>
            <person name="Chaduli D."/>
            <person name="Navarro D."/>
            <person name="Favel A."/>
            <person name="Norest M."/>
            <person name="Lesage-Meessen L."/>
            <person name="Balint B."/>
            <person name="Merenyi Z."/>
            <person name="de Eugenio L."/>
            <person name="Morin E."/>
            <person name="Martinez A.T."/>
            <person name="Baldrian P."/>
            <person name="Stursova M."/>
            <person name="Martinez M.J."/>
            <person name="Novotny C."/>
            <person name="Magnuson J.K."/>
            <person name="Spatafora J.W."/>
            <person name="Maurice S."/>
            <person name="Pangilinan J."/>
            <person name="Andreopoulos W."/>
            <person name="LaButti K."/>
            <person name="Hundley H."/>
            <person name="Na H."/>
            <person name="Kuo A."/>
            <person name="Barry K."/>
            <person name="Lipzen A."/>
            <person name="Henrissat B."/>
            <person name="Riley R."/>
            <person name="Ahrendt S."/>
            <person name="Nagy L.G."/>
            <person name="Grigoriev I.V."/>
            <person name="Martin F."/>
            <person name="Rosso M.N."/>
        </authorList>
    </citation>
    <scope>NUCLEOTIDE SEQUENCE</scope>
    <source>
        <strain evidence="1">CBS 384.51</strain>
    </source>
</reference>
<keyword evidence="2" id="KW-1185">Reference proteome</keyword>
<protein>
    <submittedName>
        <fullName evidence="1">Uncharacterized protein</fullName>
    </submittedName>
</protein>
<dbReference type="EMBL" id="MU274909">
    <property type="protein sequence ID" value="KAI0089794.1"/>
    <property type="molecule type" value="Genomic_DNA"/>
</dbReference>
<organism evidence="1 2">
    <name type="scientific">Irpex rosettiformis</name>
    <dbReference type="NCBI Taxonomy" id="378272"/>
    <lineage>
        <taxon>Eukaryota</taxon>
        <taxon>Fungi</taxon>
        <taxon>Dikarya</taxon>
        <taxon>Basidiomycota</taxon>
        <taxon>Agaricomycotina</taxon>
        <taxon>Agaricomycetes</taxon>
        <taxon>Polyporales</taxon>
        <taxon>Irpicaceae</taxon>
        <taxon>Irpex</taxon>
    </lineage>
</organism>